<evidence type="ECO:0000256" key="2">
    <source>
        <dbReference type="ARBA" id="ARBA00022695"/>
    </source>
</evidence>
<reference evidence="10" key="1">
    <citation type="submission" date="2017-03" db="EMBL/GenBank/DDBJ databases">
        <title>Phytopthora megakarya and P. palmivora, two closely related causual agents of cacao black pod achieved similar genome size and gene model numbers by different mechanisms.</title>
        <authorList>
            <person name="Ali S."/>
            <person name="Shao J."/>
            <person name="Larry D.J."/>
            <person name="Kronmiller B."/>
            <person name="Shen D."/>
            <person name="Strem M.D."/>
            <person name="Melnick R.L."/>
            <person name="Guiltinan M.J."/>
            <person name="Tyler B.M."/>
            <person name="Meinhardt L.W."/>
            <person name="Bailey B.A."/>
        </authorList>
    </citation>
    <scope>NUCLEOTIDE SEQUENCE [LARGE SCALE GENOMIC DNA]</scope>
    <source>
        <strain evidence="10">zdho120</strain>
    </source>
</reference>
<dbReference type="CDD" id="cd01647">
    <property type="entry name" value="RT_LTR"/>
    <property type="match status" value="1"/>
</dbReference>
<evidence type="ECO:0000256" key="6">
    <source>
        <dbReference type="ARBA" id="ARBA00022918"/>
    </source>
</evidence>
<feature type="domain" description="Reverse transcriptase RNase H-like" evidence="8">
    <location>
        <begin position="252"/>
        <end position="354"/>
    </location>
</feature>
<name>A0A225VUG5_9STRA</name>
<evidence type="ECO:0000256" key="1">
    <source>
        <dbReference type="ARBA" id="ARBA00022679"/>
    </source>
</evidence>
<dbReference type="GO" id="GO:0004519">
    <property type="term" value="F:endonuclease activity"/>
    <property type="evidence" value="ECO:0007669"/>
    <property type="project" value="UniProtKB-KW"/>
</dbReference>
<accession>A0A225VUG5</accession>
<dbReference type="PANTHER" id="PTHR37984">
    <property type="entry name" value="PROTEIN CBG26694"/>
    <property type="match status" value="1"/>
</dbReference>
<evidence type="ECO:0000259" key="8">
    <source>
        <dbReference type="Pfam" id="PF17917"/>
    </source>
</evidence>
<organism evidence="9 10">
    <name type="scientific">Phytophthora megakarya</name>
    <dbReference type="NCBI Taxonomy" id="4795"/>
    <lineage>
        <taxon>Eukaryota</taxon>
        <taxon>Sar</taxon>
        <taxon>Stramenopiles</taxon>
        <taxon>Oomycota</taxon>
        <taxon>Peronosporomycetes</taxon>
        <taxon>Peronosporales</taxon>
        <taxon>Peronosporaceae</taxon>
        <taxon>Phytophthora</taxon>
    </lineage>
</organism>
<dbReference type="GO" id="GO:0003964">
    <property type="term" value="F:RNA-directed DNA polymerase activity"/>
    <property type="evidence" value="ECO:0007669"/>
    <property type="project" value="UniProtKB-KW"/>
</dbReference>
<dbReference type="InterPro" id="IPR043128">
    <property type="entry name" value="Rev_trsase/Diguanyl_cyclase"/>
</dbReference>
<evidence type="ECO:0000313" key="10">
    <source>
        <dbReference type="Proteomes" id="UP000198211"/>
    </source>
</evidence>
<keyword evidence="2" id="KW-0548">Nucleotidyltransferase</keyword>
<gene>
    <name evidence="9" type="ORF">PHMEG_00018258</name>
</gene>
<dbReference type="GO" id="GO:0016787">
    <property type="term" value="F:hydrolase activity"/>
    <property type="evidence" value="ECO:0007669"/>
    <property type="project" value="UniProtKB-KW"/>
</dbReference>
<protein>
    <submittedName>
        <fullName evidence="9">Retroelement</fullName>
    </submittedName>
</protein>
<evidence type="ECO:0000256" key="5">
    <source>
        <dbReference type="ARBA" id="ARBA00022801"/>
    </source>
</evidence>
<feature type="domain" description="Reverse transcriptase" evidence="7">
    <location>
        <begin position="26"/>
        <end position="172"/>
    </location>
</feature>
<dbReference type="SUPFAM" id="SSF56672">
    <property type="entry name" value="DNA/RNA polymerases"/>
    <property type="match status" value="1"/>
</dbReference>
<sequence length="468" mass="53343">MGSRDGSNRVHSCLTSPHGVPTFCVRKPDGWRIVHDFRVMNLNTVRRTMSMSRKDKILEKMQGAYYFSCLDLLSGYYQFRMREAGIPYTAFQALDGLYEYLLVPMGLSNAPATFNDGIRKILGDLVDICQSYFDDIYHLNALDRVFARLDEHKFFVKLSKCVFCADSIPCLGDIVGCEGVKISPNKGRSFLGTAAYVQRFCQRFADDAGPLFNLLKSKNKQVEWTPTLTEHFERLKAKVVQTPVLAIPDFDKDFSIDASDFAVGGVLYQKEVHDGVKIERPVAFAGRKYKPAELNYSIREKELLAFLFGLRTWRVYLLDRPFVVETDHKSLDTMFKQKSVSRRIASWYDELAEYQFQIQYIKGAENSVADGISHRPDFMASAEPVTLAAMSTRQQVRQRVDASLSATVAEAVRRYDEDDTTKALLRLLDPRYSAKKDESTPLAAPRLLERYSLIDERLFYQAGHHASP</sequence>
<evidence type="ECO:0000256" key="4">
    <source>
        <dbReference type="ARBA" id="ARBA00022759"/>
    </source>
</evidence>
<keyword evidence="3" id="KW-0540">Nuclease</keyword>
<evidence type="ECO:0000256" key="3">
    <source>
        <dbReference type="ARBA" id="ARBA00022722"/>
    </source>
</evidence>
<evidence type="ECO:0000313" key="9">
    <source>
        <dbReference type="EMBL" id="OWZ09096.1"/>
    </source>
</evidence>
<dbReference type="Pfam" id="PF17917">
    <property type="entry name" value="RT_RNaseH"/>
    <property type="match status" value="1"/>
</dbReference>
<dbReference type="InterPro" id="IPR043502">
    <property type="entry name" value="DNA/RNA_pol_sf"/>
</dbReference>
<evidence type="ECO:0000259" key="7">
    <source>
        <dbReference type="Pfam" id="PF00078"/>
    </source>
</evidence>
<dbReference type="CDD" id="cd09274">
    <property type="entry name" value="RNase_HI_RT_Ty3"/>
    <property type="match status" value="1"/>
</dbReference>
<keyword evidence="5" id="KW-0378">Hydrolase</keyword>
<dbReference type="PANTHER" id="PTHR37984:SF5">
    <property type="entry name" value="PROTEIN NYNRIN-LIKE"/>
    <property type="match status" value="1"/>
</dbReference>
<dbReference type="InterPro" id="IPR041373">
    <property type="entry name" value="RT_RNaseH"/>
</dbReference>
<proteinExistence type="predicted"/>
<dbReference type="Proteomes" id="UP000198211">
    <property type="component" value="Unassembled WGS sequence"/>
</dbReference>
<dbReference type="OrthoDB" id="161002at2759"/>
<keyword evidence="10" id="KW-1185">Reference proteome</keyword>
<keyword evidence="6" id="KW-0695">RNA-directed DNA polymerase</keyword>
<dbReference type="InterPro" id="IPR000477">
    <property type="entry name" value="RT_dom"/>
</dbReference>
<keyword evidence="4" id="KW-0255">Endonuclease</keyword>
<dbReference type="AlphaFoldDB" id="A0A225VUG5"/>
<dbReference type="InterPro" id="IPR050951">
    <property type="entry name" value="Retrovirus_Pol_polyprotein"/>
</dbReference>
<comment type="caution">
    <text evidence="9">The sequence shown here is derived from an EMBL/GenBank/DDBJ whole genome shotgun (WGS) entry which is preliminary data.</text>
</comment>
<dbReference type="Pfam" id="PF00078">
    <property type="entry name" value="RVT_1"/>
    <property type="match status" value="1"/>
</dbReference>
<dbReference type="EMBL" id="NBNE01002914">
    <property type="protein sequence ID" value="OWZ09096.1"/>
    <property type="molecule type" value="Genomic_DNA"/>
</dbReference>
<dbReference type="Gene3D" id="3.30.70.270">
    <property type="match status" value="2"/>
</dbReference>
<dbReference type="Gene3D" id="3.10.10.10">
    <property type="entry name" value="HIV Type 1 Reverse Transcriptase, subunit A, domain 1"/>
    <property type="match status" value="1"/>
</dbReference>
<keyword evidence="1" id="KW-0808">Transferase</keyword>